<keyword evidence="15" id="KW-0922">Interferon antiviral system evasion</keyword>
<protein>
    <recommendedName>
        <fullName evidence="18 19">Protein E7</fullName>
    </recommendedName>
</protein>
<dbReference type="GeneID" id="7138860"/>
<dbReference type="GO" id="GO:0019904">
    <property type="term" value="F:protein domain specific binding"/>
    <property type="evidence" value="ECO:0007669"/>
    <property type="project" value="UniProtKB-UniRule"/>
</dbReference>
<keyword evidence="9 18" id="KW-0862">Zinc</keyword>
<dbReference type="GO" id="GO:0042025">
    <property type="term" value="C:host cell nucleus"/>
    <property type="evidence" value="ECO:0007669"/>
    <property type="project" value="UniProtKB-SubCell"/>
</dbReference>
<evidence type="ECO:0000256" key="3">
    <source>
        <dbReference type="ARBA" id="ARBA00022562"/>
    </source>
</evidence>
<evidence type="ECO:0000256" key="6">
    <source>
        <dbReference type="ARBA" id="ARBA00022723"/>
    </source>
</evidence>
<evidence type="ECO:0000256" key="14">
    <source>
        <dbReference type="ARBA" id="ARBA00023200"/>
    </source>
</evidence>
<feature type="short sequence motif" description="Nuclear export signal" evidence="18">
    <location>
        <begin position="63"/>
        <end position="71"/>
    </location>
</feature>
<dbReference type="GO" id="GO:0006351">
    <property type="term" value="P:DNA-templated transcription"/>
    <property type="evidence" value="ECO:0007669"/>
    <property type="project" value="UniProtKB-UniRule"/>
</dbReference>
<comment type="subunit">
    <text evidence="18">Homodimer. Homooligomer. Interacts with host RB1; this interaction induces dissociation of RB1-E2F1 complex thereby disrupting RB1 activity. Interacts with host EP300; this interaction represses EP300 transcriptional activity. Interacts with protein E2; this interaction inhibits E7 oncogenic activity. Interacts with host TMEM173/STING; this interaction impairs the ability of TMEM173/STING to sense cytosolic DNA and promote the production of type I interferon (IFN-alpha and IFN-beta).</text>
</comment>
<keyword evidence="10 18" id="KW-0805">Transcription regulation</keyword>
<comment type="function">
    <text evidence="18">Plays a role in viral genome replication by driving entry of quiescent cells into the cell cycle. Stimulation of progression from G1 to S phase allows the virus to efficiently use the cellular DNA replicating machinery to achieve viral genome replication. E7 protein has both transforming and trans-activating activities. Induces the disassembly of the E2F1 transcription factor from RB1, with subsequent transcriptional activation of E2F1-regulated S-phase genes. Interferes with host histone deacetylation mediated by HDAC1 and HDAC2, leading to transcription activation. Plays also a role in the inhibition of both antiviral and antiproliferative functions of host interferon alpha. Interaction with host TMEM173/STING impairs the ability of TMEM173/STING to sense cytosolic DNA and promote the production of type I interferon (IFN-alpha and IFN-beta).</text>
</comment>
<comment type="subcellular location">
    <subcellularLocation>
        <location evidence="18">Host cytoplasm</location>
    </subcellularLocation>
    <subcellularLocation>
        <location evidence="18">Host nucleus</location>
    </subcellularLocation>
    <text evidence="18">Predominantly found in the host nucleus.</text>
</comment>
<keyword evidence="12 18" id="KW-0010">Activator</keyword>
<keyword evidence="13 18" id="KW-0804">Transcription</keyword>
<evidence type="ECO:0000256" key="5">
    <source>
        <dbReference type="ARBA" id="ARBA00022632"/>
    </source>
</evidence>
<feature type="zinc finger region" evidence="18">
    <location>
        <begin position="45"/>
        <end position="81"/>
    </location>
</feature>
<dbReference type="PIRSF" id="PIRSF003407">
    <property type="entry name" value="Papvi_E7"/>
    <property type="match status" value="1"/>
</dbReference>
<keyword evidence="16 18" id="KW-0899">Viral immunoevasion</keyword>
<dbReference type="GO" id="GO:0003677">
    <property type="term" value="F:DNA binding"/>
    <property type="evidence" value="ECO:0007669"/>
    <property type="project" value="UniProtKB-UniRule"/>
</dbReference>
<comment type="caution">
    <text evidence="18">Lacks conserved residue(s) required for the propagation of feature annotation.</text>
</comment>
<comment type="similarity">
    <text evidence="18 19">Belongs to the papillomaviridae E7 protein family.</text>
</comment>
<keyword evidence="4 18" id="KW-0945">Host-virus interaction</keyword>
<name>B7TQN8_9PAPI</name>
<keyword evidence="2 18" id="KW-0244">Early protein</keyword>
<comment type="function">
    <text evidence="19">E7 protein has both transforming and trans-activating activities.</text>
</comment>
<comment type="PTM">
    <text evidence="18">Highly phosphorylated.</text>
</comment>
<dbReference type="Pfam" id="PF00527">
    <property type="entry name" value="E7"/>
    <property type="match status" value="1"/>
</dbReference>
<evidence type="ECO:0000256" key="18">
    <source>
        <dbReference type="HAMAP-Rule" id="MF_04004"/>
    </source>
</evidence>
<dbReference type="OrthoDB" id="28045at10239"/>
<accession>B7TQN8</accession>
<evidence type="ECO:0000256" key="8">
    <source>
        <dbReference type="ARBA" id="ARBA00022830"/>
    </source>
</evidence>
<dbReference type="GO" id="GO:0030430">
    <property type="term" value="C:host cell cytoplasm"/>
    <property type="evidence" value="ECO:0007669"/>
    <property type="project" value="UniProtKB-SubCell"/>
</dbReference>
<evidence type="ECO:0000256" key="13">
    <source>
        <dbReference type="ARBA" id="ARBA00023163"/>
    </source>
</evidence>
<evidence type="ECO:0000256" key="15">
    <source>
        <dbReference type="ARBA" id="ARBA00023258"/>
    </source>
</evidence>
<organism evidence="20 21">
    <name type="scientific">Erinaceus europaeus papillomavirus 1</name>
    <dbReference type="NCBI Taxonomy" id="445217"/>
    <lineage>
        <taxon>Viruses</taxon>
        <taxon>Monodnaviria</taxon>
        <taxon>Shotokuvirae</taxon>
        <taxon>Cossaviricota</taxon>
        <taxon>Papovaviricetes</taxon>
        <taxon>Zurhausenvirales</taxon>
        <taxon>Papillomaviridae</taxon>
        <taxon>Firstpapillomavirinae</taxon>
        <taxon>Dyoetapapillomavirus</taxon>
        <taxon>Dyoetapapillomavirus 1</taxon>
    </lineage>
</organism>
<evidence type="ECO:0000256" key="10">
    <source>
        <dbReference type="ARBA" id="ARBA00023015"/>
    </source>
</evidence>
<proteinExistence type="inferred from homology"/>
<keyword evidence="8 18" id="KW-1114">Inhibition of host interferon signaling pathway by virus</keyword>
<dbReference type="Proteomes" id="UP000052083">
    <property type="component" value="Segment"/>
</dbReference>
<keyword evidence="21" id="KW-1185">Reference proteome</keyword>
<dbReference type="GO" id="GO:0052170">
    <property type="term" value="P:symbiont-mediated suppression of host innate immune response"/>
    <property type="evidence" value="ECO:0007669"/>
    <property type="project" value="UniProtKB-KW"/>
</dbReference>
<evidence type="ECO:0000256" key="2">
    <source>
        <dbReference type="ARBA" id="ARBA00022518"/>
    </source>
</evidence>
<evidence type="ECO:0000256" key="9">
    <source>
        <dbReference type="ARBA" id="ARBA00022833"/>
    </source>
</evidence>
<evidence type="ECO:0000256" key="19">
    <source>
        <dbReference type="PIRNR" id="PIRNR003407"/>
    </source>
</evidence>
<dbReference type="SUPFAM" id="SSF161234">
    <property type="entry name" value="E7 C-terminal domain-like"/>
    <property type="match status" value="1"/>
</dbReference>
<keyword evidence="3 18" id="KW-1048">Host nucleus</keyword>
<dbReference type="GO" id="GO:0039645">
    <property type="term" value="P:symbiont-mediated perturbation of host cell cycle G1/S transition checkpoint"/>
    <property type="evidence" value="ECO:0007669"/>
    <property type="project" value="UniProtKB-UniRule"/>
</dbReference>
<keyword evidence="1 18" id="KW-1121">Modulation of host cell cycle by virus</keyword>
<dbReference type="GO" id="GO:0039502">
    <property type="term" value="P:symbiont-mediated suppression of host type I interferon-mediated signaling pathway"/>
    <property type="evidence" value="ECO:0007669"/>
    <property type="project" value="UniProtKB-UniRule"/>
</dbReference>
<keyword evidence="6 18" id="KW-0479">Metal-binding</keyword>
<dbReference type="RefSeq" id="YP_002427691.1">
    <property type="nucleotide sequence ID" value="NC_011765.1"/>
</dbReference>
<keyword evidence="7 18" id="KW-0863">Zinc-finger</keyword>
<evidence type="ECO:0000256" key="11">
    <source>
        <dbReference type="ARBA" id="ARBA00023125"/>
    </source>
</evidence>
<evidence type="ECO:0000313" key="20">
    <source>
        <dbReference type="EMBL" id="ACK76235.1"/>
    </source>
</evidence>
<dbReference type="KEGG" id="vg:7138860"/>
<reference evidence="20 21" key="1">
    <citation type="journal article" date="2009" name="J. Gen. Virol.">
        <title>Genomic characterization of the first insectivoran papillomavirus reveals an unusually long, second non-coding region and indicates a close relationship to Betapapillomavirus.</title>
        <authorList>
            <person name="Schulz E."/>
            <person name="Gottschling M."/>
            <person name="Bravo I.G."/>
            <person name="Wittstatt U."/>
            <person name="Stockfleth E."/>
            <person name="Nindl I."/>
        </authorList>
    </citation>
    <scope>NUCLEOTIDE SEQUENCE [LARGE SCALE GENOMIC DNA]</scope>
</reference>
<dbReference type="EMBL" id="FJ379293">
    <property type="protein sequence ID" value="ACK76235.1"/>
    <property type="molecule type" value="Genomic_DNA"/>
</dbReference>
<keyword evidence="14 18" id="KW-1035">Host cytoplasm</keyword>
<evidence type="ECO:0000313" key="21">
    <source>
        <dbReference type="Proteomes" id="UP000052083"/>
    </source>
</evidence>
<dbReference type="HAMAP" id="MF_04004">
    <property type="entry name" value="PPV_E7"/>
    <property type="match status" value="1"/>
</dbReference>
<dbReference type="GO" id="GO:0008270">
    <property type="term" value="F:zinc ion binding"/>
    <property type="evidence" value="ECO:0007669"/>
    <property type="project" value="UniProtKB-KW"/>
</dbReference>
<keyword evidence="11 18" id="KW-0238">DNA-binding</keyword>
<evidence type="ECO:0000256" key="7">
    <source>
        <dbReference type="ARBA" id="ARBA00022771"/>
    </source>
</evidence>
<dbReference type="GO" id="GO:0003700">
    <property type="term" value="F:DNA-binding transcription factor activity"/>
    <property type="evidence" value="ECO:0007669"/>
    <property type="project" value="UniProtKB-UniRule"/>
</dbReference>
<comment type="domain">
    <text evidence="18">The E7 terminal domain is an intrinsically disordered domain, whose flexibility and conformational transitions confer target adaptability to the oncoprotein. It allows adaptation to a variety of protein targets and exposes the PEST degradation sequence that regulates its turnover in the cell.</text>
</comment>
<keyword evidence="17 18" id="KW-1078">G1/S host cell cycle checkpoint dysregulation by virus</keyword>
<gene>
    <name evidence="18 20" type="primary">E7</name>
</gene>
<dbReference type="InterPro" id="IPR000148">
    <property type="entry name" value="Papilloma_E7"/>
</dbReference>
<keyword evidence="5 18" id="KW-1090">Inhibition of host innate immune response by virus</keyword>
<evidence type="ECO:0000256" key="4">
    <source>
        <dbReference type="ARBA" id="ARBA00022581"/>
    </source>
</evidence>
<evidence type="ECO:0000256" key="12">
    <source>
        <dbReference type="ARBA" id="ARBA00023159"/>
    </source>
</evidence>
<evidence type="ECO:0000256" key="1">
    <source>
        <dbReference type="ARBA" id="ARBA00022504"/>
    </source>
</evidence>
<dbReference type="Gene3D" id="3.30.160.330">
    <property type="match status" value="1"/>
</dbReference>
<evidence type="ECO:0000256" key="17">
    <source>
        <dbReference type="ARBA" id="ARBA00023309"/>
    </source>
</evidence>
<sequence length="88" mass="9818">MLFAKMIGKEATLKDIVLVQLGNETETEEEAESATRDFYRVVTVCEVCSRRLKLVLQASSEGIRGFHRLLLDHLGLVCGPCSSHVRGR</sequence>
<evidence type="ECO:0000256" key="16">
    <source>
        <dbReference type="ARBA" id="ARBA00023280"/>
    </source>
</evidence>